<dbReference type="GO" id="GO:0046872">
    <property type="term" value="F:metal ion binding"/>
    <property type="evidence" value="ECO:0007669"/>
    <property type="project" value="UniProtKB-KW"/>
</dbReference>
<evidence type="ECO:0000256" key="5">
    <source>
        <dbReference type="ARBA" id="ARBA00033740"/>
    </source>
</evidence>
<dbReference type="Proteomes" id="UP001219518">
    <property type="component" value="Unassembled WGS sequence"/>
</dbReference>
<proteinExistence type="inferred from homology"/>
<reference evidence="7" key="1">
    <citation type="submission" date="2021-07" db="EMBL/GenBank/DDBJ databases">
        <authorList>
            <person name="Catto M.A."/>
            <person name="Jacobson A."/>
            <person name="Kennedy G."/>
            <person name="Labadie P."/>
            <person name="Hunt B.G."/>
            <person name="Srinivasan R."/>
        </authorList>
    </citation>
    <scope>NUCLEOTIDE SEQUENCE</scope>
    <source>
        <strain evidence="7">PL_HMW_Pooled</strain>
        <tissue evidence="7">Head</tissue>
    </source>
</reference>
<gene>
    <name evidence="7" type="ORF">KUF71_011526</name>
</gene>
<keyword evidence="8" id="KW-1185">Reference proteome</keyword>
<comment type="cofactor">
    <cofactor evidence="1">
        <name>Mg(2+)</name>
        <dbReference type="ChEBI" id="CHEBI:18420"/>
    </cofactor>
</comment>
<dbReference type="InterPro" id="IPR039702">
    <property type="entry name" value="FPS1-like"/>
</dbReference>
<keyword evidence="4" id="KW-0460">Magnesium</keyword>
<dbReference type="InterPro" id="IPR000092">
    <property type="entry name" value="Polyprenyl_synt"/>
</dbReference>
<sequence length="454" mass="50626">MYPKFNNTYSVVIVLYGYCCSSLTKQLELCYSFKREPAKRGKAWKKNGKLISHANMSSQMRATCSESRSTTVLTMRPLCSRAAALGRAHAHAHRSQVAAVHGHGGEAPQPGVENQLAADRKELLSFFPTLAKAVQVESQAVGIPHETEWIGKMLHYVVPKGRLFRGCSALNACRELLPPDRAELGKPLGLAFEMGYITIIDDLVDEADLRRGQPSWHTLPGVGLHAVNDAFCLHSSVYKVLQRYFRAEPSYAYLFELFNECIFRGIIAQNYECHNGFSGSGAARFDDFNHEVHSAQAFFKISYYSFYGPLAAALHLAGASDRSRHEALWRITKDIGMLFAVQDDYSDCYESEAVSGKSQCDIRNGKCTWMVAEAKRRASESQLALLKENYGFDDAEKVAAVMHLYAQLGVQEAADEYIRSGYARIAKEIDSQCDFPPGMLHYTLDSMRQPLPAS</sequence>
<comment type="pathway">
    <text evidence="5">Pheromone biosynthesis.</text>
</comment>
<dbReference type="Pfam" id="PF00348">
    <property type="entry name" value="polyprenyl_synt"/>
    <property type="match status" value="1"/>
</dbReference>
<dbReference type="PANTHER" id="PTHR11525">
    <property type="entry name" value="FARNESYL-PYROPHOSPHATE SYNTHETASE"/>
    <property type="match status" value="1"/>
</dbReference>
<dbReference type="SUPFAM" id="SSF48576">
    <property type="entry name" value="Terpenoid synthases"/>
    <property type="match status" value="1"/>
</dbReference>
<evidence type="ECO:0000256" key="6">
    <source>
        <dbReference type="RuleBase" id="RU004466"/>
    </source>
</evidence>
<dbReference type="EMBL" id="JAHWGI010001434">
    <property type="protein sequence ID" value="KAK3932198.1"/>
    <property type="molecule type" value="Genomic_DNA"/>
</dbReference>
<keyword evidence="3" id="KW-0479">Metal-binding</keyword>
<name>A0AAE1I2U1_9NEOP</name>
<protein>
    <submittedName>
        <fullName evidence="7">Farnesyl pyrophosphate synthase</fullName>
    </submittedName>
</protein>
<evidence type="ECO:0000256" key="2">
    <source>
        <dbReference type="ARBA" id="ARBA00022679"/>
    </source>
</evidence>
<dbReference type="GO" id="GO:0004161">
    <property type="term" value="F:dimethylallyltranstransferase activity"/>
    <property type="evidence" value="ECO:0007669"/>
    <property type="project" value="TreeGrafter"/>
</dbReference>
<dbReference type="GO" id="GO:0042811">
    <property type="term" value="P:pheromone biosynthetic process"/>
    <property type="evidence" value="ECO:0007669"/>
    <property type="project" value="UniProtKB-ARBA"/>
</dbReference>
<reference evidence="7" key="2">
    <citation type="journal article" date="2023" name="BMC Genomics">
        <title>Pest status, molecular evolution, and epigenetic factors derived from the genome assembly of Frankliniella fusca, a thysanopteran phytovirus vector.</title>
        <authorList>
            <person name="Catto M.A."/>
            <person name="Labadie P.E."/>
            <person name="Jacobson A.L."/>
            <person name="Kennedy G.G."/>
            <person name="Srinivasan R."/>
            <person name="Hunt B.G."/>
        </authorList>
    </citation>
    <scope>NUCLEOTIDE SEQUENCE</scope>
    <source>
        <strain evidence="7">PL_HMW_Pooled</strain>
    </source>
</reference>
<evidence type="ECO:0000313" key="7">
    <source>
        <dbReference type="EMBL" id="KAK3932198.1"/>
    </source>
</evidence>
<dbReference type="Gene3D" id="1.10.600.10">
    <property type="entry name" value="Farnesyl Diphosphate Synthase"/>
    <property type="match status" value="1"/>
</dbReference>
<keyword evidence="2 6" id="KW-0808">Transferase</keyword>
<comment type="caution">
    <text evidence="7">The sequence shown here is derived from an EMBL/GenBank/DDBJ whole genome shotgun (WGS) entry which is preliminary data.</text>
</comment>
<dbReference type="SFLD" id="SFLDS00005">
    <property type="entry name" value="Isoprenoid_Synthase_Type_I"/>
    <property type="match status" value="1"/>
</dbReference>
<evidence type="ECO:0000313" key="8">
    <source>
        <dbReference type="Proteomes" id="UP001219518"/>
    </source>
</evidence>
<dbReference type="GO" id="GO:0004337">
    <property type="term" value="F:(2E,6E)-farnesyl diphosphate synthase activity"/>
    <property type="evidence" value="ECO:0007669"/>
    <property type="project" value="TreeGrafter"/>
</dbReference>
<dbReference type="PANTHER" id="PTHR11525:SF0">
    <property type="entry name" value="FARNESYL PYROPHOSPHATE SYNTHASE"/>
    <property type="match status" value="1"/>
</dbReference>
<dbReference type="InterPro" id="IPR008949">
    <property type="entry name" value="Isoprenoid_synthase_dom_sf"/>
</dbReference>
<comment type="similarity">
    <text evidence="6">Belongs to the FPP/GGPP synthase family.</text>
</comment>
<accession>A0AAE1I2U1</accession>
<dbReference type="AlphaFoldDB" id="A0AAE1I2U1"/>
<dbReference type="GO" id="GO:0045337">
    <property type="term" value="P:farnesyl diphosphate biosynthetic process"/>
    <property type="evidence" value="ECO:0007669"/>
    <property type="project" value="TreeGrafter"/>
</dbReference>
<evidence type="ECO:0000256" key="4">
    <source>
        <dbReference type="ARBA" id="ARBA00022842"/>
    </source>
</evidence>
<organism evidence="7 8">
    <name type="scientific">Frankliniella fusca</name>
    <dbReference type="NCBI Taxonomy" id="407009"/>
    <lineage>
        <taxon>Eukaryota</taxon>
        <taxon>Metazoa</taxon>
        <taxon>Ecdysozoa</taxon>
        <taxon>Arthropoda</taxon>
        <taxon>Hexapoda</taxon>
        <taxon>Insecta</taxon>
        <taxon>Pterygota</taxon>
        <taxon>Neoptera</taxon>
        <taxon>Paraneoptera</taxon>
        <taxon>Thysanoptera</taxon>
        <taxon>Terebrantia</taxon>
        <taxon>Thripoidea</taxon>
        <taxon>Thripidae</taxon>
        <taxon>Frankliniella</taxon>
    </lineage>
</organism>
<evidence type="ECO:0000256" key="3">
    <source>
        <dbReference type="ARBA" id="ARBA00022723"/>
    </source>
</evidence>
<dbReference type="GO" id="GO:0005737">
    <property type="term" value="C:cytoplasm"/>
    <property type="evidence" value="ECO:0007669"/>
    <property type="project" value="TreeGrafter"/>
</dbReference>
<evidence type="ECO:0000256" key="1">
    <source>
        <dbReference type="ARBA" id="ARBA00001946"/>
    </source>
</evidence>